<dbReference type="EMBL" id="MBDL01000008">
    <property type="protein sequence ID" value="ODA13438.1"/>
    <property type="molecule type" value="Genomic_DNA"/>
</dbReference>
<evidence type="ECO:0000256" key="2">
    <source>
        <dbReference type="SAM" id="Phobius"/>
    </source>
</evidence>
<dbReference type="OrthoDB" id="6703817at2"/>
<evidence type="ECO:0000313" key="3">
    <source>
        <dbReference type="EMBL" id="ODA13438.1"/>
    </source>
</evidence>
<keyword evidence="2" id="KW-0472">Membrane</keyword>
<keyword evidence="2" id="KW-0812">Transmembrane</keyword>
<dbReference type="Proteomes" id="UP000186553">
    <property type="component" value="Unassembled WGS sequence"/>
</dbReference>
<dbReference type="STRING" id="1891224.BBP83_03330"/>
<comment type="caution">
    <text evidence="3">The sequence shown here is derived from an EMBL/GenBank/DDBJ whole genome shotgun (WGS) entry which is preliminary data.</text>
</comment>
<sequence length="200" mass="22006">MANEKQNTVRILQLTKKNNLSPVIHSGLGFLGGVVFMSFLGIVSLNFATYKQNSIQHTVSSEHKNTQVEPEIQLDQATKNSDVDRRDGTHLNVIENHQNFEQDLVNAFKHQKSDTPTTKQNLAVAETVIAKNLEKSSPPSAKPKPNTAVKQPQVLAQAHATKESNQITVVQKPEIESPQGSVQITVTKTELPVKDTVITP</sequence>
<dbReference type="RefSeq" id="WP_068886200.1">
    <property type="nucleotide sequence ID" value="NZ_CBCRUU010000009.1"/>
</dbReference>
<evidence type="ECO:0000256" key="1">
    <source>
        <dbReference type="SAM" id="MobiDB-lite"/>
    </source>
</evidence>
<evidence type="ECO:0000313" key="4">
    <source>
        <dbReference type="Proteomes" id="UP000186553"/>
    </source>
</evidence>
<proteinExistence type="predicted"/>
<reference evidence="3 4" key="1">
    <citation type="submission" date="2016-07" db="EMBL/GenBank/DDBJ databases">
        <title>Acinetobacter sp. ANC 4603.</title>
        <authorList>
            <person name="Radolfova-Krizova L."/>
            <person name="Nemec A."/>
        </authorList>
    </citation>
    <scope>NUCLEOTIDE SEQUENCE [LARGE SCALE GENOMIC DNA]</scope>
    <source>
        <strain evidence="3 4">ANC 4603</strain>
    </source>
</reference>
<keyword evidence="2" id="KW-1133">Transmembrane helix</keyword>
<gene>
    <name evidence="3" type="ORF">BBP83_03330</name>
</gene>
<feature type="transmembrane region" description="Helical" evidence="2">
    <location>
        <begin position="23"/>
        <end position="48"/>
    </location>
</feature>
<organism evidence="3 4">
    <name type="scientific">Acinetobacter celticus</name>
    <dbReference type="NCBI Taxonomy" id="1891224"/>
    <lineage>
        <taxon>Bacteria</taxon>
        <taxon>Pseudomonadati</taxon>
        <taxon>Pseudomonadota</taxon>
        <taxon>Gammaproteobacteria</taxon>
        <taxon>Moraxellales</taxon>
        <taxon>Moraxellaceae</taxon>
        <taxon>Acinetobacter</taxon>
    </lineage>
</organism>
<name>A0A1C3CXP0_9GAMM</name>
<keyword evidence="4" id="KW-1185">Reference proteome</keyword>
<dbReference type="AlphaFoldDB" id="A0A1C3CXP0"/>
<feature type="region of interest" description="Disordered" evidence="1">
    <location>
        <begin position="132"/>
        <end position="166"/>
    </location>
</feature>
<protein>
    <submittedName>
        <fullName evidence="3">Uncharacterized protein</fullName>
    </submittedName>
</protein>
<feature type="compositionally biased region" description="Low complexity" evidence="1">
    <location>
        <begin position="135"/>
        <end position="145"/>
    </location>
</feature>
<accession>A0A1C3CXP0</accession>